<organism evidence="1 2">
    <name type="scientific">Histophilus somni</name>
    <name type="common">Haemophilus somnus</name>
    <dbReference type="NCBI Taxonomy" id="731"/>
    <lineage>
        <taxon>Bacteria</taxon>
        <taxon>Pseudomonadati</taxon>
        <taxon>Pseudomonadota</taxon>
        <taxon>Gammaproteobacteria</taxon>
        <taxon>Pasteurellales</taxon>
        <taxon>Pasteurellaceae</taxon>
        <taxon>Histophilus</taxon>
    </lineage>
</organism>
<evidence type="ECO:0000313" key="2">
    <source>
        <dbReference type="Proteomes" id="UP000297565"/>
    </source>
</evidence>
<sequence>MTEIKSETKKKKTTKKIERKLKTVEHFMVSYDASDNEYAEHKINANNLVKIIQDMITLVERSDKLLNGKKKTVELFVQAPDTNVIVKEGSIQLPFAIEMYEFICTCKNVVSTIETKDVIMALGLGIPVGGIARGVFKDIFRTKGEPVLDVKTDKNSDDVEVITENTKIKTSADSAILMKDTDIRHAIKNLTVAPLFGKADASFKIKRINTSEIDNKEPAVEEQAAIHINPHKEIETLTKLSESIVQEPDIDKKNGVMIMITQLNFYSGESGWKMRYDDKERSVTLKDEAFIAKINADKASFRKGDWLKVNLKIVKTFGARTTTSYIITKVIEHLVGKERKLTDNKDE</sequence>
<dbReference type="AlphaFoldDB" id="A0AAX2S2C5"/>
<evidence type="ECO:0000313" key="1">
    <source>
        <dbReference type="EMBL" id="TEW29052.1"/>
    </source>
</evidence>
<dbReference type="EMBL" id="SNRV01000020">
    <property type="protein sequence ID" value="TEW29052.1"/>
    <property type="molecule type" value="Genomic_DNA"/>
</dbReference>
<protein>
    <submittedName>
        <fullName evidence="1">Uncharacterized protein</fullName>
    </submittedName>
</protein>
<dbReference type="RefSeq" id="WP_011609561.1">
    <property type="nucleotide sequence ID" value="NZ_CP186878.1"/>
</dbReference>
<accession>A0AAX2S2C5</accession>
<proteinExistence type="predicted"/>
<gene>
    <name evidence="1" type="ORF">E2R48_07535</name>
</gene>
<comment type="caution">
    <text evidence="1">The sequence shown here is derived from an EMBL/GenBank/DDBJ whole genome shotgun (WGS) entry which is preliminary data.</text>
</comment>
<dbReference type="Proteomes" id="UP000297565">
    <property type="component" value="Unassembled WGS sequence"/>
</dbReference>
<reference evidence="1 2" key="1">
    <citation type="submission" date="2019-03" db="EMBL/GenBank/DDBJ databases">
        <title>Horizontal Gene Transfer Machinery in Histophilus somni.</title>
        <authorList>
            <person name="Mostafa Nazari M."/>
            <person name="Liljebjelke K."/>
        </authorList>
    </citation>
    <scope>NUCLEOTIDE SEQUENCE [LARGE SCALE GENOMIC DNA]</scope>
    <source>
        <strain evidence="1 2">UOC-EPH-KLM-04</strain>
    </source>
</reference>
<name>A0AAX2S2C5_HISSO</name>